<comment type="caution">
    <text evidence="3">The sequence shown here is derived from an EMBL/GenBank/DDBJ whole genome shotgun (WGS) entry which is preliminary data.</text>
</comment>
<dbReference type="InterPro" id="IPR025714">
    <property type="entry name" value="Methyltranfer_dom"/>
</dbReference>
<keyword evidence="1" id="KW-0812">Transmembrane</keyword>
<evidence type="ECO:0000313" key="3">
    <source>
        <dbReference type="EMBL" id="EYB92178.1"/>
    </source>
</evidence>
<accession>A0A016SNB5</accession>
<keyword evidence="1" id="KW-0472">Membrane</keyword>
<dbReference type="AlphaFoldDB" id="A0A016SNB5"/>
<dbReference type="Proteomes" id="UP000024635">
    <property type="component" value="Unassembled WGS sequence"/>
</dbReference>
<feature type="transmembrane region" description="Helical" evidence="1">
    <location>
        <begin position="6"/>
        <end position="23"/>
    </location>
</feature>
<keyword evidence="1" id="KW-1133">Transmembrane helix</keyword>
<feature type="domain" description="Methyltransferase" evidence="2">
    <location>
        <begin position="67"/>
        <end position="134"/>
    </location>
</feature>
<dbReference type="OrthoDB" id="10006218at2759"/>
<dbReference type="EMBL" id="JARK01001533">
    <property type="protein sequence ID" value="EYB92178.1"/>
    <property type="molecule type" value="Genomic_DNA"/>
</dbReference>
<protein>
    <recommendedName>
        <fullName evidence="2">Methyltransferase domain-containing protein</fullName>
    </recommendedName>
</protein>
<evidence type="ECO:0000259" key="2">
    <source>
        <dbReference type="Pfam" id="PF13383"/>
    </source>
</evidence>
<organism evidence="3 4">
    <name type="scientific">Ancylostoma ceylanicum</name>
    <dbReference type="NCBI Taxonomy" id="53326"/>
    <lineage>
        <taxon>Eukaryota</taxon>
        <taxon>Metazoa</taxon>
        <taxon>Ecdysozoa</taxon>
        <taxon>Nematoda</taxon>
        <taxon>Chromadorea</taxon>
        <taxon>Rhabditida</taxon>
        <taxon>Rhabditina</taxon>
        <taxon>Rhabditomorpha</taxon>
        <taxon>Strongyloidea</taxon>
        <taxon>Ancylostomatidae</taxon>
        <taxon>Ancylostomatinae</taxon>
        <taxon>Ancylostoma</taxon>
    </lineage>
</organism>
<name>A0A016SNB5_9BILA</name>
<proteinExistence type="predicted"/>
<reference evidence="4" key="1">
    <citation type="journal article" date="2015" name="Nat. Genet.">
        <title>The genome and transcriptome of the zoonotic hookworm Ancylostoma ceylanicum identify infection-specific gene families.</title>
        <authorList>
            <person name="Schwarz E.M."/>
            <person name="Hu Y."/>
            <person name="Antoshechkin I."/>
            <person name="Miller M.M."/>
            <person name="Sternberg P.W."/>
            <person name="Aroian R.V."/>
        </authorList>
    </citation>
    <scope>NUCLEOTIDE SEQUENCE</scope>
    <source>
        <strain evidence="4">HY135</strain>
    </source>
</reference>
<gene>
    <name evidence="3" type="primary">Acey_s0197.g1581</name>
    <name evidence="3" type="ORF">Y032_0197g1581</name>
</gene>
<sequence>MLGFTSPAVATVTIFFVCAYFLLKRNLSLMSIIGADTSSTSYTAHIMTFAKLSDVYPKETYKLDKSVFEKMFEHYRKQASGRRHRLQRIVKKIDNATNYMTLYNTIVPEVHCPVKVRVGSLNDGGKWMCNPFWYIEEYTGILKNTNDHLLLEREMRNGKRGMKALFCMRPKRGRVSR</sequence>
<evidence type="ECO:0000256" key="1">
    <source>
        <dbReference type="SAM" id="Phobius"/>
    </source>
</evidence>
<keyword evidence="4" id="KW-1185">Reference proteome</keyword>
<dbReference type="Pfam" id="PF13383">
    <property type="entry name" value="Methyltransf_22"/>
    <property type="match status" value="1"/>
</dbReference>
<evidence type="ECO:0000313" key="4">
    <source>
        <dbReference type="Proteomes" id="UP000024635"/>
    </source>
</evidence>